<keyword evidence="1" id="KW-0472">Membrane</keyword>
<feature type="transmembrane region" description="Helical" evidence="1">
    <location>
        <begin position="197"/>
        <end position="219"/>
    </location>
</feature>
<dbReference type="Proteomes" id="UP000034325">
    <property type="component" value="Unassembled WGS sequence"/>
</dbReference>
<name>A0A0G0Q742_9BACT</name>
<accession>A0A0G0Q742</accession>
<evidence type="ECO:0008006" key="4">
    <source>
        <dbReference type="Google" id="ProtNLM"/>
    </source>
</evidence>
<gene>
    <name evidence="2" type="ORF">UT23_C0012G0111</name>
</gene>
<feature type="transmembrane region" description="Helical" evidence="1">
    <location>
        <begin position="389"/>
        <end position="411"/>
    </location>
</feature>
<sequence length="420" mass="49261">MLSNLTKKWWFWWLIAGVILRLVLMPTTFHPDLWGHSSVAYFFAYEGRINIYDHLASLSSTHPLVKSMGVGDIFIYPPLTYFTLGIFRLLVRPLANPNFMPWIWTENPAALSFPIFHWHLFLFKLPYLFIDVLTAFIFAKLFDEKKEKLAFILWLFNPLTLYATFMLGQIDILPTFFLILSLYFIKKKNYPSSLLTLGIGGAFKTFPLLFIFPAAFVLGRTFKEKVKYLLLGFIPYFLTIAPYLTSSAFRQMVLFSPKQAKMLFMGWNVSGAEVIYPFLIILTFLYLHSFYAKNKLSIFSYEALIMFLTFSVTHYHPQWFLWITPFLLVYLIKLNFKFTLLITMMFFTWFFITLLFEASLSYGLFNPIFPTLSHAASLSDLVNRYTNVFQLKSIIRSFFAGGAIFLSYFIFRNSYEDKDI</sequence>
<dbReference type="AlphaFoldDB" id="A0A0G0Q742"/>
<feature type="transmembrane region" description="Helical" evidence="1">
    <location>
        <begin position="264"/>
        <end position="287"/>
    </location>
</feature>
<evidence type="ECO:0000313" key="2">
    <source>
        <dbReference type="EMBL" id="KKQ97501.1"/>
    </source>
</evidence>
<keyword evidence="1" id="KW-1133">Transmembrane helix</keyword>
<feature type="transmembrane region" description="Helical" evidence="1">
    <location>
        <begin position="115"/>
        <end position="138"/>
    </location>
</feature>
<keyword evidence="1" id="KW-0812">Transmembrane</keyword>
<feature type="transmembrane region" description="Helical" evidence="1">
    <location>
        <begin position="226"/>
        <end position="244"/>
    </location>
</feature>
<feature type="transmembrane region" description="Helical" evidence="1">
    <location>
        <begin position="159"/>
        <end position="185"/>
    </location>
</feature>
<feature type="transmembrane region" description="Helical" evidence="1">
    <location>
        <begin position="348"/>
        <end position="369"/>
    </location>
</feature>
<feature type="transmembrane region" description="Helical" evidence="1">
    <location>
        <begin position="319"/>
        <end position="336"/>
    </location>
</feature>
<organism evidence="2 3">
    <name type="scientific">Candidatus Woesebacteria bacterium GW2011_GWA1_39_12</name>
    <dbReference type="NCBI Taxonomy" id="1618549"/>
    <lineage>
        <taxon>Bacteria</taxon>
        <taxon>Candidatus Woeseibacteriota</taxon>
    </lineage>
</organism>
<proteinExistence type="predicted"/>
<protein>
    <recommendedName>
        <fullName evidence="4">Mannosyltransferase</fullName>
    </recommendedName>
</protein>
<feature type="transmembrane region" description="Helical" evidence="1">
    <location>
        <begin position="9"/>
        <end position="27"/>
    </location>
</feature>
<comment type="caution">
    <text evidence="2">The sequence shown here is derived from an EMBL/GenBank/DDBJ whole genome shotgun (WGS) entry which is preliminary data.</text>
</comment>
<evidence type="ECO:0000256" key="1">
    <source>
        <dbReference type="SAM" id="Phobius"/>
    </source>
</evidence>
<reference evidence="2 3" key="1">
    <citation type="journal article" date="2015" name="Nature">
        <title>rRNA introns, odd ribosomes, and small enigmatic genomes across a large radiation of phyla.</title>
        <authorList>
            <person name="Brown C.T."/>
            <person name="Hug L.A."/>
            <person name="Thomas B.C."/>
            <person name="Sharon I."/>
            <person name="Castelle C.J."/>
            <person name="Singh A."/>
            <person name="Wilkins M.J."/>
            <person name="Williams K.H."/>
            <person name="Banfield J.F."/>
        </authorList>
    </citation>
    <scope>NUCLEOTIDE SEQUENCE [LARGE SCALE GENOMIC DNA]</scope>
</reference>
<feature type="transmembrane region" description="Helical" evidence="1">
    <location>
        <begin position="73"/>
        <end position="95"/>
    </location>
</feature>
<dbReference type="EMBL" id="LBWA01000012">
    <property type="protein sequence ID" value="KKQ97501.1"/>
    <property type="molecule type" value="Genomic_DNA"/>
</dbReference>
<evidence type="ECO:0000313" key="3">
    <source>
        <dbReference type="Proteomes" id="UP000034325"/>
    </source>
</evidence>